<accession>A0ABX0MMN6</accession>
<dbReference type="RefSeq" id="WP_167235949.1">
    <property type="nucleotide sequence ID" value="NZ_WHJF01000009.1"/>
</dbReference>
<name>A0ABX0MMN6_9BURK</name>
<dbReference type="EMBL" id="WHJF01000009">
    <property type="protein sequence ID" value="NHZ61716.1"/>
    <property type="molecule type" value="Genomic_DNA"/>
</dbReference>
<sequence length="782" mass="84278">MSSHPDAISASRLDAFLDQAEAALAQQQEAGIDPALIRASLKSMMDAGRYRADTLSNVRRLYSLWLGAGEPLAALRVIDTDGVQLAEALPEDERGRWPLNLAFFRMEPLHALGEHAAFCAGLEAAYALLSALPAGLQYEQAWGQLADQSVDAGAYELARRCALGRHALARANPARARLQAWDDTLLAISTAHSFTLEGREEEARQFGTRAIEVLASAGADQEIAHGDWLSLGHSLVEIVPEAIDAIVRQARARIPADLVMFARRDIDVRVARLEALALRRQGALAQALDKMALARTVITGDKDDRYSGLMLEWLFEAGRHADAARLAFDIVYHELESTGTHALGATRQALAEGLDGQPYWQLALACAGMTEAGAGVREGEDEAPYVGRQLALARALAPAHPAIDAVEGLYLLKAAGDSRRAVPLLEAAVRDASLAKLDLVVKLSLARIHLHGALAALAMPFVPAAGAHACYETGVHLESLFGEHLQGQVHNPKEAAAAFAARYYNLGLARFDAYLAGATGHSGDGFAPACAMLCNNLAVYYRDNLGDTAGALALHYKGIDASALPHHYDGILSCHRMDRNDAGVVDSAEMLWHSAAENGDTQHHPAMYVGAVCAALHRLGREADIPIWLERLEQWWRDAHAQTRAMLEKAYLGTLVEVLSSMMHTQPADALPRLDALLPAVRAAAVAGTSRIAAHALHTAGQPERAHALYMEALDQLAASEARHTASGTMAQFERFQANLSRTAHHIRPGLTWHASLRADIVDGIATCASAAATARPWWKRW</sequence>
<dbReference type="Proteomes" id="UP000610594">
    <property type="component" value="Unassembled WGS sequence"/>
</dbReference>
<keyword evidence="2" id="KW-1185">Reference proteome</keyword>
<organism evidence="1 2">
    <name type="scientific">Massilia genomosp. 1</name>
    <dbReference type="NCBI Taxonomy" id="2609280"/>
    <lineage>
        <taxon>Bacteria</taxon>
        <taxon>Pseudomonadati</taxon>
        <taxon>Pseudomonadota</taxon>
        <taxon>Betaproteobacteria</taxon>
        <taxon>Burkholderiales</taxon>
        <taxon>Oxalobacteraceae</taxon>
        <taxon>Telluria group</taxon>
        <taxon>Massilia</taxon>
    </lineage>
</organism>
<evidence type="ECO:0000313" key="1">
    <source>
        <dbReference type="EMBL" id="NHZ61716.1"/>
    </source>
</evidence>
<protein>
    <submittedName>
        <fullName evidence="1">Uncharacterized protein</fullName>
    </submittedName>
</protein>
<reference evidence="1 2" key="1">
    <citation type="submission" date="2019-10" db="EMBL/GenBank/DDBJ databases">
        <title>Taxonomy of Antarctic Massilia spp.: description of Massilia rubra sp. nov., Massilia aquatica sp. nov., Massilia mucilaginosa sp. nov., Massilia frigida sp. nov. isolated from streams, lakes and regoliths.</title>
        <authorList>
            <person name="Holochova P."/>
            <person name="Sedlacek I."/>
            <person name="Kralova S."/>
            <person name="Maslanova I."/>
            <person name="Busse H.-J."/>
            <person name="Stankova E."/>
            <person name="Vrbovska V."/>
            <person name="Kovarovic V."/>
            <person name="Bartak M."/>
            <person name="Svec P."/>
            <person name="Pantucek R."/>
        </authorList>
    </citation>
    <scope>NUCLEOTIDE SEQUENCE [LARGE SCALE GENOMIC DNA]</scope>
    <source>
        <strain evidence="1 2">CCM 8694</strain>
    </source>
</reference>
<gene>
    <name evidence="1" type="ORF">F1735_05265</name>
</gene>
<proteinExistence type="predicted"/>
<comment type="caution">
    <text evidence="1">The sequence shown here is derived from an EMBL/GenBank/DDBJ whole genome shotgun (WGS) entry which is preliminary data.</text>
</comment>
<evidence type="ECO:0000313" key="2">
    <source>
        <dbReference type="Proteomes" id="UP000610594"/>
    </source>
</evidence>